<feature type="transmembrane region" description="Helical" evidence="2">
    <location>
        <begin position="6"/>
        <end position="22"/>
    </location>
</feature>
<reference evidence="4" key="1">
    <citation type="submission" date="2020-05" db="EMBL/GenBank/DDBJ databases">
        <title>Frigoriglobus tundricola gen. nov., sp. nov., a psychrotolerant cellulolytic planctomycete of the family Gemmataceae with two divergent copies of 16S rRNA gene.</title>
        <authorList>
            <person name="Kulichevskaya I.S."/>
            <person name="Ivanova A.A."/>
            <person name="Naumoff D.G."/>
            <person name="Beletsky A.V."/>
            <person name="Rijpstra W.I.C."/>
            <person name="Sinninghe Damste J.S."/>
            <person name="Mardanov A.V."/>
            <person name="Ravin N.V."/>
            <person name="Dedysh S.N."/>
        </authorList>
    </citation>
    <scope>NUCLEOTIDE SEQUENCE [LARGE SCALE GENOMIC DNA]</scope>
    <source>
        <strain evidence="4">PL17</strain>
    </source>
</reference>
<dbReference type="InterPro" id="IPR019277">
    <property type="entry name" value="DUF2304"/>
</dbReference>
<protein>
    <recommendedName>
        <fullName evidence="5">DUF2304 domain-containing protein</fullName>
    </recommendedName>
</protein>
<keyword evidence="2" id="KW-0472">Membrane</keyword>
<dbReference type="KEGG" id="ftj:FTUN_8116"/>
<keyword evidence="4" id="KW-1185">Reference proteome</keyword>
<dbReference type="RefSeq" id="WP_171475222.1">
    <property type="nucleotide sequence ID" value="NZ_CP053452.2"/>
</dbReference>
<feature type="coiled-coil region" evidence="1">
    <location>
        <begin position="93"/>
        <end position="120"/>
    </location>
</feature>
<organism evidence="3 4">
    <name type="scientific">Frigoriglobus tundricola</name>
    <dbReference type="NCBI Taxonomy" id="2774151"/>
    <lineage>
        <taxon>Bacteria</taxon>
        <taxon>Pseudomonadati</taxon>
        <taxon>Planctomycetota</taxon>
        <taxon>Planctomycetia</taxon>
        <taxon>Gemmatales</taxon>
        <taxon>Gemmataceae</taxon>
        <taxon>Frigoriglobus</taxon>
    </lineage>
</organism>
<dbReference type="EMBL" id="CP053452">
    <property type="protein sequence ID" value="QJX00486.1"/>
    <property type="molecule type" value="Genomic_DNA"/>
</dbReference>
<dbReference type="Pfam" id="PF10066">
    <property type="entry name" value="DUF2304"/>
    <property type="match status" value="1"/>
</dbReference>
<accession>A0A6M5Z322</accession>
<gene>
    <name evidence="3" type="ORF">FTUN_8116</name>
</gene>
<dbReference type="AlphaFoldDB" id="A0A6M5Z322"/>
<evidence type="ECO:0008006" key="5">
    <source>
        <dbReference type="Google" id="ProtNLM"/>
    </source>
</evidence>
<keyword evidence="2" id="KW-1133">Transmembrane helix</keyword>
<keyword evidence="2" id="KW-0812">Transmembrane</keyword>
<feature type="transmembrane region" description="Helical" evidence="2">
    <location>
        <begin position="31"/>
        <end position="49"/>
    </location>
</feature>
<keyword evidence="1" id="KW-0175">Coiled coil</keyword>
<evidence type="ECO:0000313" key="3">
    <source>
        <dbReference type="EMBL" id="QJX00486.1"/>
    </source>
</evidence>
<evidence type="ECO:0000256" key="2">
    <source>
        <dbReference type="SAM" id="Phobius"/>
    </source>
</evidence>
<evidence type="ECO:0000313" key="4">
    <source>
        <dbReference type="Proteomes" id="UP000503447"/>
    </source>
</evidence>
<feature type="transmembrane region" description="Helical" evidence="2">
    <location>
        <begin position="61"/>
        <end position="86"/>
    </location>
</feature>
<evidence type="ECO:0000256" key="1">
    <source>
        <dbReference type="SAM" id="Coils"/>
    </source>
</evidence>
<proteinExistence type="predicted"/>
<sequence length="122" mass="13913">MNAELLMTVGGVCAFGITLYWVRRRELREKYAAGWVTLASLLLVVGLFPELLRTFAEKAHLSYPAAVLFIALTVIYLFAFAISVTLTTMYRRNVRLTQELALVEERLRRLEERHAAAERPGQ</sequence>
<name>A0A6M5Z322_9BACT</name>
<dbReference type="Proteomes" id="UP000503447">
    <property type="component" value="Chromosome"/>
</dbReference>